<gene>
    <name evidence="2" type="ORF">MNBD_ALPHA02-490</name>
</gene>
<dbReference type="NCBIfam" id="TIGR02595">
    <property type="entry name" value="PEP_CTERM"/>
    <property type="match status" value="1"/>
</dbReference>
<name>A0A3B0RBS0_9ZZZZ</name>
<proteinExistence type="predicted"/>
<sequence length="211" mass="22262">MLKIKLISAILAIVLMPVSAFATIIGGNVTSTGGAFVLFDPIPATLTVGNNNQQSPNLFGFNEDQNIAITSTITVNVGTDPVSGDIVASHYIFFDPEFTDTITGWVDFDADIYGIITDSTKLAASDFLANTGVNYVGSTLRGLEGGDSASIDPGMANRLLINFRAGSPGDYIRVLTMRSPGASNNIPEPSMMGLLGLGLLGVVALRRRKYI</sequence>
<dbReference type="EMBL" id="UOED01000046">
    <property type="protein sequence ID" value="VAV89491.1"/>
    <property type="molecule type" value="Genomic_DNA"/>
</dbReference>
<dbReference type="AlphaFoldDB" id="A0A3B0RBS0"/>
<feature type="domain" description="Ice-binding protein C-terminal" evidence="1">
    <location>
        <begin position="186"/>
        <end position="208"/>
    </location>
</feature>
<dbReference type="Pfam" id="PF07589">
    <property type="entry name" value="PEP-CTERM"/>
    <property type="match status" value="1"/>
</dbReference>
<evidence type="ECO:0000313" key="2">
    <source>
        <dbReference type="EMBL" id="VAV89491.1"/>
    </source>
</evidence>
<dbReference type="InterPro" id="IPR013424">
    <property type="entry name" value="Ice-binding_C"/>
</dbReference>
<organism evidence="2">
    <name type="scientific">hydrothermal vent metagenome</name>
    <dbReference type="NCBI Taxonomy" id="652676"/>
    <lineage>
        <taxon>unclassified sequences</taxon>
        <taxon>metagenomes</taxon>
        <taxon>ecological metagenomes</taxon>
    </lineage>
</organism>
<reference evidence="2" key="1">
    <citation type="submission" date="2018-06" db="EMBL/GenBank/DDBJ databases">
        <authorList>
            <person name="Zhirakovskaya E."/>
        </authorList>
    </citation>
    <scope>NUCLEOTIDE SEQUENCE</scope>
</reference>
<accession>A0A3B0RBS0</accession>
<protein>
    <recommendedName>
        <fullName evidence="1">Ice-binding protein C-terminal domain-containing protein</fullName>
    </recommendedName>
</protein>
<evidence type="ECO:0000259" key="1">
    <source>
        <dbReference type="Pfam" id="PF07589"/>
    </source>
</evidence>